<organism evidence="2 3">
    <name type="scientific">Cinnamomum micranthum f. kanehirae</name>
    <dbReference type="NCBI Taxonomy" id="337451"/>
    <lineage>
        <taxon>Eukaryota</taxon>
        <taxon>Viridiplantae</taxon>
        <taxon>Streptophyta</taxon>
        <taxon>Embryophyta</taxon>
        <taxon>Tracheophyta</taxon>
        <taxon>Spermatophyta</taxon>
        <taxon>Magnoliopsida</taxon>
        <taxon>Magnoliidae</taxon>
        <taxon>Laurales</taxon>
        <taxon>Lauraceae</taxon>
        <taxon>Cinnamomum</taxon>
    </lineage>
</organism>
<feature type="region of interest" description="Disordered" evidence="1">
    <location>
        <begin position="345"/>
        <end position="367"/>
    </location>
</feature>
<evidence type="ECO:0008006" key="4">
    <source>
        <dbReference type="Google" id="ProtNLM"/>
    </source>
</evidence>
<dbReference type="AlphaFoldDB" id="A0A443PUS9"/>
<dbReference type="OrthoDB" id="10539091at2759"/>
<reference evidence="2 3" key="1">
    <citation type="journal article" date="2019" name="Nat. Plants">
        <title>Stout camphor tree genome fills gaps in understanding of flowering plant genome evolution.</title>
        <authorList>
            <person name="Chaw S.M."/>
            <person name="Liu Y.C."/>
            <person name="Wu Y.W."/>
            <person name="Wang H.Y."/>
            <person name="Lin C.I."/>
            <person name="Wu C.S."/>
            <person name="Ke H.M."/>
            <person name="Chang L.Y."/>
            <person name="Hsu C.Y."/>
            <person name="Yang H.T."/>
            <person name="Sudianto E."/>
            <person name="Hsu M.H."/>
            <person name="Wu K.P."/>
            <person name="Wang L.N."/>
            <person name="Leebens-Mack J.H."/>
            <person name="Tsai I.J."/>
        </authorList>
    </citation>
    <scope>NUCLEOTIDE SEQUENCE [LARGE SCALE GENOMIC DNA]</scope>
    <source>
        <strain evidence="3">cv. Chaw 1501</strain>
        <tissue evidence="2">Young leaves</tissue>
    </source>
</reference>
<evidence type="ECO:0000256" key="1">
    <source>
        <dbReference type="SAM" id="MobiDB-lite"/>
    </source>
</evidence>
<accession>A0A443PUS9</accession>
<evidence type="ECO:0000313" key="3">
    <source>
        <dbReference type="Proteomes" id="UP000283530"/>
    </source>
</evidence>
<feature type="region of interest" description="Disordered" evidence="1">
    <location>
        <begin position="1"/>
        <end position="27"/>
    </location>
</feature>
<feature type="region of interest" description="Disordered" evidence="1">
    <location>
        <begin position="416"/>
        <end position="436"/>
    </location>
</feature>
<dbReference type="EMBL" id="QPKB01000011">
    <property type="protein sequence ID" value="RWR94534.1"/>
    <property type="molecule type" value="Genomic_DNA"/>
</dbReference>
<feature type="compositionally biased region" description="Acidic residues" evidence="1">
    <location>
        <begin position="354"/>
        <end position="367"/>
    </location>
</feature>
<evidence type="ECO:0000313" key="2">
    <source>
        <dbReference type="EMBL" id="RWR94534.1"/>
    </source>
</evidence>
<protein>
    <recommendedName>
        <fullName evidence="4">Myb-like domain-containing protein</fullName>
    </recommendedName>
</protein>
<name>A0A443PUS9_9MAGN</name>
<gene>
    <name evidence="2" type="ORF">CKAN_02383300</name>
</gene>
<proteinExistence type="predicted"/>
<feature type="region of interest" description="Disordered" evidence="1">
    <location>
        <begin position="271"/>
        <end position="292"/>
    </location>
</feature>
<keyword evidence="3" id="KW-1185">Reference proteome</keyword>
<sequence length="436" mass="47465">MKSNEVPLKSSNPRSKENPSNSKTKASLQIVAKPLTSAFSAASEPNSIDSLLESAISDVKPKKNITKEISNPSMLGSDQIKIGPGSRDLAEVSRISGGSEGLKTANVEVQAPADLLLQPRDQISQIPFFFLQEISNPPLLNSNDNINLSDSSPRMEIGHGIRDLTEASRISGGSDSSKTENVEVQVAVDLLLQARDPTVNSKNVGLRSKNTVDDTIKRVIEPLDLVAKEKGQFCDRVPDKIVAKPLNSAFSAASERNSIDSLLESAISDVNPRKKSTEEISNPSLLDSSNRTHISPESLKTEDAEVIQAASILMEIAGKGTAAKGTAADTTAEDEEVAQILLDLAASTSNKKDEEEEEEEEEEWSTDEVDLLIEKVLSQDITDLDSVWMDYFPNRSKVSCRTKFYIEMEKGFPGDFSDFSPPPTPPLPRSLTHLRF</sequence>
<comment type="caution">
    <text evidence="2">The sequence shown here is derived from an EMBL/GenBank/DDBJ whole genome shotgun (WGS) entry which is preliminary data.</text>
</comment>
<dbReference type="Proteomes" id="UP000283530">
    <property type="component" value="Unassembled WGS sequence"/>
</dbReference>
<feature type="compositionally biased region" description="Polar residues" evidence="1">
    <location>
        <begin position="279"/>
        <end position="292"/>
    </location>
</feature>